<name>A0A853A1B5_9ACTN</name>
<evidence type="ECO:0000313" key="3">
    <source>
        <dbReference type="Proteomes" id="UP000567795"/>
    </source>
</evidence>
<evidence type="ECO:0000256" key="1">
    <source>
        <dbReference type="SAM" id="MobiDB-lite"/>
    </source>
</evidence>
<protein>
    <recommendedName>
        <fullName evidence="4">DUF742 domain-containing protein</fullName>
    </recommendedName>
</protein>
<sequence length="221" mass="21869">MSTPGEDRAVPPSDGGGTGSGGNGYDGGFGADAGYGDTGYGAAGYGARGPERIGLGPQGYPTGGFDAPGAPAVPGGVPGGGYAGAGPLPYGGAQPADATAEDDDAWFDDEAGPLIRTYAITGGRTAPTRDNSFTLITLIATVEGGSSAGLPPEQASIVEMCRWPRAVAEVAATVNLPVSATKILLSDLLDAGLITARAPVSVARRPDVSLLQAVINGLQRL</sequence>
<evidence type="ECO:0008006" key="4">
    <source>
        <dbReference type="Google" id="ProtNLM"/>
    </source>
</evidence>
<feature type="compositionally biased region" description="Gly residues" evidence="1">
    <location>
        <begin position="14"/>
        <end position="31"/>
    </location>
</feature>
<proteinExistence type="predicted"/>
<dbReference type="EMBL" id="JACBZD010000002">
    <property type="protein sequence ID" value="NYI08356.1"/>
    <property type="molecule type" value="Genomic_DNA"/>
</dbReference>
<reference evidence="2 3" key="1">
    <citation type="submission" date="2020-07" db="EMBL/GenBank/DDBJ databases">
        <title>Sequencing the genomes of 1000 actinobacteria strains.</title>
        <authorList>
            <person name="Klenk H.-P."/>
        </authorList>
    </citation>
    <scope>NUCLEOTIDE SEQUENCE [LARGE SCALE GENOMIC DNA]</scope>
    <source>
        <strain evidence="2 3">DSM 42178</strain>
    </source>
</reference>
<evidence type="ECO:0000313" key="2">
    <source>
        <dbReference type="EMBL" id="NYI08356.1"/>
    </source>
</evidence>
<accession>A0A853A1B5</accession>
<keyword evidence="3" id="KW-1185">Reference proteome</keyword>
<feature type="region of interest" description="Disordered" evidence="1">
    <location>
        <begin position="1"/>
        <end position="31"/>
    </location>
</feature>
<dbReference type="InterPro" id="IPR007995">
    <property type="entry name" value="DUF742"/>
</dbReference>
<dbReference type="PANTHER" id="PTHR36221:SF1">
    <property type="entry name" value="DUF742 DOMAIN-CONTAINING PROTEIN"/>
    <property type="match status" value="1"/>
</dbReference>
<dbReference type="AlphaFoldDB" id="A0A853A1B5"/>
<dbReference type="Pfam" id="PF05331">
    <property type="entry name" value="DUF742"/>
    <property type="match status" value="1"/>
</dbReference>
<gene>
    <name evidence="2" type="ORF">FHU37_005385</name>
</gene>
<dbReference type="PANTHER" id="PTHR36221">
    <property type="entry name" value="DUF742 DOMAIN-CONTAINING PROTEIN"/>
    <property type="match status" value="1"/>
</dbReference>
<organism evidence="2 3">
    <name type="scientific">Allostreptomyces psammosilenae</name>
    <dbReference type="NCBI Taxonomy" id="1892865"/>
    <lineage>
        <taxon>Bacteria</taxon>
        <taxon>Bacillati</taxon>
        <taxon>Actinomycetota</taxon>
        <taxon>Actinomycetes</taxon>
        <taxon>Kitasatosporales</taxon>
        <taxon>Streptomycetaceae</taxon>
        <taxon>Allostreptomyces</taxon>
    </lineage>
</organism>
<comment type="caution">
    <text evidence="2">The sequence shown here is derived from an EMBL/GenBank/DDBJ whole genome shotgun (WGS) entry which is preliminary data.</text>
</comment>
<dbReference type="RefSeq" id="WP_246451310.1">
    <property type="nucleotide sequence ID" value="NZ_JACBZD010000002.1"/>
</dbReference>
<dbReference type="Proteomes" id="UP000567795">
    <property type="component" value="Unassembled WGS sequence"/>
</dbReference>